<dbReference type="EMBL" id="WKPI01000002">
    <property type="protein sequence ID" value="MSC31939.1"/>
    <property type="molecule type" value="Genomic_DNA"/>
</dbReference>
<feature type="transmembrane region" description="Helical" evidence="1">
    <location>
        <begin position="232"/>
        <end position="254"/>
    </location>
</feature>
<organism evidence="3 5">
    <name type="scientific">Holdemania massiliensis</name>
    <dbReference type="NCBI Taxonomy" id="1468449"/>
    <lineage>
        <taxon>Bacteria</taxon>
        <taxon>Bacillati</taxon>
        <taxon>Bacillota</taxon>
        <taxon>Erysipelotrichia</taxon>
        <taxon>Erysipelotrichales</taxon>
        <taxon>Erysipelotrichaceae</taxon>
        <taxon>Holdemania</taxon>
    </lineage>
</organism>
<dbReference type="AlphaFoldDB" id="A0A6N7S2W8"/>
<keyword evidence="3" id="KW-0378">Hydrolase</keyword>
<dbReference type="GO" id="GO:0004175">
    <property type="term" value="F:endopeptidase activity"/>
    <property type="evidence" value="ECO:0007669"/>
    <property type="project" value="UniProtKB-ARBA"/>
</dbReference>
<dbReference type="GO" id="GO:0080120">
    <property type="term" value="P:CAAX-box protein maturation"/>
    <property type="evidence" value="ECO:0007669"/>
    <property type="project" value="UniProtKB-ARBA"/>
</dbReference>
<feature type="transmembrane region" description="Helical" evidence="1">
    <location>
        <begin position="170"/>
        <end position="193"/>
    </location>
</feature>
<feature type="transmembrane region" description="Helical" evidence="1">
    <location>
        <begin position="12"/>
        <end position="32"/>
    </location>
</feature>
<evidence type="ECO:0000256" key="1">
    <source>
        <dbReference type="SAM" id="Phobius"/>
    </source>
</evidence>
<dbReference type="OrthoDB" id="9777755at2"/>
<dbReference type="PANTHER" id="PTHR35797:SF1">
    <property type="entry name" value="PROTEASE"/>
    <property type="match status" value="1"/>
</dbReference>
<dbReference type="InterPro" id="IPR042150">
    <property type="entry name" value="MmRce1-like"/>
</dbReference>
<proteinExistence type="predicted"/>
<evidence type="ECO:0000313" key="6">
    <source>
        <dbReference type="Proteomes" id="UP000480929"/>
    </source>
</evidence>
<dbReference type="Proteomes" id="UP000433575">
    <property type="component" value="Unassembled WGS sequence"/>
</dbReference>
<sequence length="299" mass="33286">MKKTQWFLRPDVLYLLCVLGVCFGLGFAAWLRQGEARILIYEGLQKGFTAFPVLAALVTRKITQDQSPWPLSLKLWKRSGLWLFCAVIPGILIVIGAVVYFALFPQTYSGIFRYGLLLGIEGEAPIRSLSAFWLVTVALAAVCFPLQLLELGEELGWRGYLLPKQIQRYGIRKAVLLNSFLWGAAHLPLIYFGFNYSLNNPLAPFSNMVMMMLMCMTLGILCCYVTLISGNCLYAAVIHGVVNLIGEVPVFLSVSLENTLLGPNPTGLIGMFGLMLCALVMLRLLKQAENRLPLNKSRK</sequence>
<accession>A0A6N7S2W8</accession>
<feature type="transmembrane region" description="Helical" evidence="1">
    <location>
        <begin position="266"/>
        <end position="285"/>
    </location>
</feature>
<comment type="caution">
    <text evidence="3">The sequence shown here is derived from an EMBL/GenBank/DDBJ whole genome shotgun (WGS) entry which is preliminary data.</text>
</comment>
<protein>
    <submittedName>
        <fullName evidence="3">CPBP family intramembrane metalloprotease</fullName>
    </submittedName>
</protein>
<feature type="transmembrane region" description="Helical" evidence="1">
    <location>
        <begin position="205"/>
        <end position="225"/>
    </location>
</feature>
<dbReference type="EMBL" id="WKPJ01000002">
    <property type="protein sequence ID" value="MSA88184.1"/>
    <property type="molecule type" value="Genomic_DNA"/>
</dbReference>
<name>A0A6N7S2W8_9FIRM</name>
<keyword evidence="3" id="KW-0482">Metalloprotease</keyword>
<keyword evidence="1" id="KW-0812">Transmembrane</keyword>
<feature type="transmembrane region" description="Helical" evidence="1">
    <location>
        <begin position="80"/>
        <end position="104"/>
    </location>
</feature>
<evidence type="ECO:0000313" key="5">
    <source>
        <dbReference type="Proteomes" id="UP000433575"/>
    </source>
</evidence>
<dbReference type="InterPro" id="IPR003675">
    <property type="entry name" value="Rce1/LyrA-like_dom"/>
</dbReference>
<reference evidence="5 6" key="1">
    <citation type="journal article" date="2019" name="Nat. Med.">
        <title>A library of human gut bacterial isolates paired with longitudinal multiomics data enables mechanistic microbiome research.</title>
        <authorList>
            <person name="Poyet M."/>
            <person name="Groussin M."/>
            <person name="Gibbons S.M."/>
            <person name="Avila-Pacheco J."/>
            <person name="Jiang X."/>
            <person name="Kearney S.M."/>
            <person name="Perrotta A.R."/>
            <person name="Berdy B."/>
            <person name="Zhao S."/>
            <person name="Lieberman T.D."/>
            <person name="Swanson P.K."/>
            <person name="Smith M."/>
            <person name="Roesemann S."/>
            <person name="Alexander J.E."/>
            <person name="Rich S.A."/>
            <person name="Livny J."/>
            <person name="Vlamakis H."/>
            <person name="Clish C."/>
            <person name="Bullock K."/>
            <person name="Deik A."/>
            <person name="Scott J."/>
            <person name="Pierce K.A."/>
            <person name="Xavier R.J."/>
            <person name="Alm E.J."/>
        </authorList>
    </citation>
    <scope>NUCLEOTIDE SEQUENCE [LARGE SCALE GENOMIC DNA]</scope>
    <source>
        <strain evidence="3 5">BIOML-A4</strain>
        <strain evidence="4 6">BIOML-A5</strain>
    </source>
</reference>
<evidence type="ECO:0000313" key="3">
    <source>
        <dbReference type="EMBL" id="MSA88184.1"/>
    </source>
</evidence>
<gene>
    <name evidence="4" type="ORF">GKD88_02230</name>
    <name evidence="3" type="ORF">GKE08_02430</name>
</gene>
<keyword evidence="3" id="KW-0645">Protease</keyword>
<keyword evidence="6" id="KW-1185">Reference proteome</keyword>
<dbReference type="Pfam" id="PF02517">
    <property type="entry name" value="Rce1-like"/>
    <property type="match status" value="1"/>
</dbReference>
<keyword evidence="1" id="KW-0472">Membrane</keyword>
<keyword evidence="1" id="KW-1133">Transmembrane helix</keyword>
<dbReference type="Proteomes" id="UP000480929">
    <property type="component" value="Unassembled WGS sequence"/>
</dbReference>
<evidence type="ECO:0000313" key="4">
    <source>
        <dbReference type="EMBL" id="MSC31939.1"/>
    </source>
</evidence>
<evidence type="ECO:0000259" key="2">
    <source>
        <dbReference type="Pfam" id="PF02517"/>
    </source>
</evidence>
<dbReference type="GO" id="GO:0008237">
    <property type="term" value="F:metallopeptidase activity"/>
    <property type="evidence" value="ECO:0007669"/>
    <property type="project" value="UniProtKB-KW"/>
</dbReference>
<feature type="domain" description="CAAX prenyl protease 2/Lysostaphin resistance protein A-like" evidence="2">
    <location>
        <begin position="134"/>
        <end position="245"/>
    </location>
</feature>
<dbReference type="GO" id="GO:0006508">
    <property type="term" value="P:proteolysis"/>
    <property type="evidence" value="ECO:0007669"/>
    <property type="project" value="UniProtKB-KW"/>
</dbReference>
<dbReference type="PANTHER" id="PTHR35797">
    <property type="entry name" value="PROTEASE-RELATED"/>
    <property type="match status" value="1"/>
</dbReference>